<feature type="non-terminal residue" evidence="3">
    <location>
        <position position="222"/>
    </location>
</feature>
<keyword evidence="1" id="KW-0472">Membrane</keyword>
<evidence type="ECO:0000313" key="4">
    <source>
        <dbReference type="Proteomes" id="UP000274822"/>
    </source>
</evidence>
<keyword evidence="1" id="KW-0812">Transmembrane</keyword>
<gene>
    <name evidence="3" type="ORF">BC938DRAFT_483393</name>
</gene>
<dbReference type="PANTHER" id="PTHR28049">
    <property type="entry name" value="TRANSMEMBRANE PROTEIN YOR223W"/>
    <property type="match status" value="1"/>
</dbReference>
<evidence type="ECO:0000313" key="3">
    <source>
        <dbReference type="EMBL" id="RUS27335.1"/>
    </source>
</evidence>
<dbReference type="AlphaFoldDB" id="A0A433QC35"/>
<dbReference type="PANTHER" id="PTHR28049:SF1">
    <property type="entry name" value="DSC E3 UBIQUITIN LIGASE COMPLEX SUBUNIT 3"/>
    <property type="match status" value="1"/>
</dbReference>
<evidence type="ECO:0000259" key="2">
    <source>
        <dbReference type="PROSITE" id="PS50053"/>
    </source>
</evidence>
<dbReference type="Pfam" id="PF00240">
    <property type="entry name" value="ubiquitin"/>
    <property type="match status" value="1"/>
</dbReference>
<dbReference type="InterPro" id="IPR000626">
    <property type="entry name" value="Ubiquitin-like_dom"/>
</dbReference>
<dbReference type="Pfam" id="PF13373">
    <property type="entry name" value="Dsc3_C"/>
    <property type="match status" value="1"/>
</dbReference>
<sequence>MSGQLPLDLNIRFTEGEDVLVNAHLDETITQVKEKTRPALQAKHLRLIYQGRVLADVQTLNQCNLSNPRFADAPVYLHCSLTDVVPGDSEATVYIPTLFIWLCQFDNATSNLQPQITPPTGFDRLREAGFSEDDIQNIRAQFHHLHGTVFNGGPHLPPVHSSSEINEETRNLEEQWMENAGETLPDGSTYKEMVWGLMLGFFLGLITLFWFRESVFTRRHQM</sequence>
<organism evidence="3 4">
    <name type="scientific">Jimgerdemannia flammicorona</name>
    <dbReference type="NCBI Taxonomy" id="994334"/>
    <lineage>
        <taxon>Eukaryota</taxon>
        <taxon>Fungi</taxon>
        <taxon>Fungi incertae sedis</taxon>
        <taxon>Mucoromycota</taxon>
        <taxon>Mucoromycotina</taxon>
        <taxon>Endogonomycetes</taxon>
        <taxon>Endogonales</taxon>
        <taxon>Endogonaceae</taxon>
        <taxon>Jimgerdemannia</taxon>
    </lineage>
</organism>
<dbReference type="PROSITE" id="PS50053">
    <property type="entry name" value="UBIQUITIN_2"/>
    <property type="match status" value="1"/>
</dbReference>
<dbReference type="SUPFAM" id="SSF54236">
    <property type="entry name" value="Ubiquitin-like"/>
    <property type="match status" value="1"/>
</dbReference>
<feature type="domain" description="Ubiquitin-like" evidence="2">
    <location>
        <begin position="7"/>
        <end position="67"/>
    </location>
</feature>
<dbReference type="Gene3D" id="3.10.20.90">
    <property type="entry name" value="Phosphatidylinositol 3-kinase Catalytic Subunit, Chain A, domain 1"/>
    <property type="match status" value="1"/>
</dbReference>
<proteinExistence type="predicted"/>
<keyword evidence="4" id="KW-1185">Reference proteome</keyword>
<dbReference type="GO" id="GO:0044695">
    <property type="term" value="C:Dsc E3 ubiquitin ligase complex"/>
    <property type="evidence" value="ECO:0007669"/>
    <property type="project" value="InterPro"/>
</dbReference>
<dbReference type="InterPro" id="IPR045226">
    <property type="entry name" value="Dsc3"/>
</dbReference>
<name>A0A433QC35_9FUNG</name>
<dbReference type="InterPro" id="IPR025390">
    <property type="entry name" value="Dsc3_C"/>
</dbReference>
<dbReference type="Proteomes" id="UP000274822">
    <property type="component" value="Unassembled WGS sequence"/>
</dbReference>
<protein>
    <submittedName>
        <fullName evidence="3">DUF2407 C-terminal domain-containing protein</fullName>
    </submittedName>
</protein>
<dbReference type="EMBL" id="RBNJ01008597">
    <property type="protein sequence ID" value="RUS27335.1"/>
    <property type="molecule type" value="Genomic_DNA"/>
</dbReference>
<reference evidence="3 4" key="1">
    <citation type="journal article" date="2018" name="New Phytol.">
        <title>Phylogenomics of Endogonaceae and evolution of mycorrhizas within Mucoromycota.</title>
        <authorList>
            <person name="Chang Y."/>
            <person name="Desiro A."/>
            <person name="Na H."/>
            <person name="Sandor L."/>
            <person name="Lipzen A."/>
            <person name="Clum A."/>
            <person name="Barry K."/>
            <person name="Grigoriev I.V."/>
            <person name="Martin F.M."/>
            <person name="Stajich J.E."/>
            <person name="Smith M.E."/>
            <person name="Bonito G."/>
            <person name="Spatafora J.W."/>
        </authorList>
    </citation>
    <scope>NUCLEOTIDE SEQUENCE [LARGE SCALE GENOMIC DNA]</scope>
    <source>
        <strain evidence="3 4">AD002</strain>
    </source>
</reference>
<comment type="caution">
    <text evidence="3">The sequence shown here is derived from an EMBL/GenBank/DDBJ whole genome shotgun (WGS) entry which is preliminary data.</text>
</comment>
<dbReference type="InterPro" id="IPR029071">
    <property type="entry name" value="Ubiquitin-like_domsf"/>
</dbReference>
<dbReference type="GO" id="GO:0005783">
    <property type="term" value="C:endoplasmic reticulum"/>
    <property type="evidence" value="ECO:0007669"/>
    <property type="project" value="TreeGrafter"/>
</dbReference>
<evidence type="ECO:0000256" key="1">
    <source>
        <dbReference type="SAM" id="Phobius"/>
    </source>
</evidence>
<keyword evidence="1" id="KW-1133">Transmembrane helix</keyword>
<accession>A0A433QC35</accession>
<feature type="transmembrane region" description="Helical" evidence="1">
    <location>
        <begin position="193"/>
        <end position="211"/>
    </location>
</feature>